<name>A0A368GM77_ANCCA</name>
<proteinExistence type="predicted"/>
<reference evidence="1 2" key="1">
    <citation type="submission" date="2014-10" db="EMBL/GenBank/DDBJ databases">
        <title>Draft genome of the hookworm Ancylostoma caninum.</title>
        <authorList>
            <person name="Mitreva M."/>
        </authorList>
    </citation>
    <scope>NUCLEOTIDE SEQUENCE [LARGE SCALE GENOMIC DNA]</scope>
    <source>
        <strain evidence="1 2">Baltimore</strain>
    </source>
</reference>
<dbReference type="EMBL" id="JOJR01000121">
    <property type="protein sequence ID" value="RCN44748.1"/>
    <property type="molecule type" value="Genomic_DNA"/>
</dbReference>
<evidence type="ECO:0000313" key="2">
    <source>
        <dbReference type="Proteomes" id="UP000252519"/>
    </source>
</evidence>
<dbReference type="AlphaFoldDB" id="A0A368GM77"/>
<keyword evidence="2" id="KW-1185">Reference proteome</keyword>
<sequence>MDETTVTTATAEKGSQIGVLTVLKDSAFHEDSAVLEDLAVLEDSAVLKDLVVQDASVDQVDLAALEDSLILQATVMDTAQVSFPMKGASGVVATFLVAMLEAMDLSLCQFDLHILQTLSVLSRNSYCIKAEVRALSYTNSSMCSAQLNKHFNEQDSSFNEKNSISHEFTEEGKNLVRNITLFSLVCNMTSFLNTFFLI</sequence>
<evidence type="ECO:0000313" key="1">
    <source>
        <dbReference type="EMBL" id="RCN44748.1"/>
    </source>
</evidence>
<accession>A0A368GM77</accession>
<dbReference type="Proteomes" id="UP000252519">
    <property type="component" value="Unassembled WGS sequence"/>
</dbReference>
<gene>
    <name evidence="1" type="ORF">ANCCAN_09263</name>
</gene>
<protein>
    <submittedName>
        <fullName evidence="1">Uncharacterized protein</fullName>
    </submittedName>
</protein>
<comment type="caution">
    <text evidence="1">The sequence shown here is derived from an EMBL/GenBank/DDBJ whole genome shotgun (WGS) entry which is preliminary data.</text>
</comment>
<organism evidence="1 2">
    <name type="scientific">Ancylostoma caninum</name>
    <name type="common">Dog hookworm</name>
    <dbReference type="NCBI Taxonomy" id="29170"/>
    <lineage>
        <taxon>Eukaryota</taxon>
        <taxon>Metazoa</taxon>
        <taxon>Ecdysozoa</taxon>
        <taxon>Nematoda</taxon>
        <taxon>Chromadorea</taxon>
        <taxon>Rhabditida</taxon>
        <taxon>Rhabditina</taxon>
        <taxon>Rhabditomorpha</taxon>
        <taxon>Strongyloidea</taxon>
        <taxon>Ancylostomatidae</taxon>
        <taxon>Ancylostomatinae</taxon>
        <taxon>Ancylostoma</taxon>
    </lineage>
</organism>